<dbReference type="Gene3D" id="1.20.1250.20">
    <property type="entry name" value="MFS general substrate transporter like domains"/>
    <property type="match status" value="1"/>
</dbReference>
<comment type="similarity">
    <text evidence="2">Belongs to the major facilitator superfamily. Proton-dependent oligopeptide transporter (POT/PTR) (TC 2.A.17) family.</text>
</comment>
<dbReference type="EMBL" id="OZ034822">
    <property type="protein sequence ID" value="CAL1413042.1"/>
    <property type="molecule type" value="Genomic_DNA"/>
</dbReference>
<evidence type="ECO:0000256" key="4">
    <source>
        <dbReference type="ARBA" id="ARBA00022989"/>
    </source>
</evidence>
<feature type="transmembrane region" description="Helical" evidence="6">
    <location>
        <begin position="20"/>
        <end position="41"/>
    </location>
</feature>
<evidence type="ECO:0000256" key="5">
    <source>
        <dbReference type="ARBA" id="ARBA00023136"/>
    </source>
</evidence>
<accession>A0AAV2GRG0</accession>
<protein>
    <submittedName>
        <fullName evidence="7">Uncharacterized protein</fullName>
    </submittedName>
</protein>
<evidence type="ECO:0000256" key="1">
    <source>
        <dbReference type="ARBA" id="ARBA00004141"/>
    </source>
</evidence>
<comment type="subcellular location">
    <subcellularLocation>
        <location evidence="1">Membrane</location>
        <topology evidence="1">Multi-pass membrane protein</topology>
    </subcellularLocation>
</comment>
<proteinExistence type="inferred from homology"/>
<name>A0AAV2GRG0_9ROSI</name>
<sequence length="94" mass="10401">MWVFFVRLYQIELGTGGMGFGISTVAMAVALVSFFSGTRLYRHQRPGGSPFTRICQVIVASVRKWAVELPAGRKESLFETSDSEFVVVGSHDKV</sequence>
<gene>
    <name evidence="7" type="ORF">LTRI10_LOCUS52296</name>
</gene>
<keyword evidence="4 6" id="KW-1133">Transmembrane helix</keyword>
<keyword evidence="8" id="KW-1185">Reference proteome</keyword>
<dbReference type="PANTHER" id="PTHR11654">
    <property type="entry name" value="OLIGOPEPTIDE TRANSPORTER-RELATED"/>
    <property type="match status" value="1"/>
</dbReference>
<dbReference type="GO" id="GO:0022857">
    <property type="term" value="F:transmembrane transporter activity"/>
    <property type="evidence" value="ECO:0007669"/>
    <property type="project" value="InterPro"/>
</dbReference>
<evidence type="ECO:0000256" key="3">
    <source>
        <dbReference type="ARBA" id="ARBA00022692"/>
    </source>
</evidence>
<evidence type="ECO:0000313" key="7">
    <source>
        <dbReference type="EMBL" id="CAL1413042.1"/>
    </source>
</evidence>
<dbReference type="InterPro" id="IPR036259">
    <property type="entry name" value="MFS_trans_sf"/>
</dbReference>
<dbReference type="Proteomes" id="UP001497516">
    <property type="component" value="Chromosome 9"/>
</dbReference>
<dbReference type="GO" id="GO:0016020">
    <property type="term" value="C:membrane"/>
    <property type="evidence" value="ECO:0007669"/>
    <property type="project" value="UniProtKB-SubCell"/>
</dbReference>
<keyword evidence="3 6" id="KW-0812">Transmembrane</keyword>
<keyword evidence="5 6" id="KW-0472">Membrane</keyword>
<evidence type="ECO:0000256" key="2">
    <source>
        <dbReference type="ARBA" id="ARBA00005982"/>
    </source>
</evidence>
<evidence type="ECO:0000256" key="6">
    <source>
        <dbReference type="SAM" id="Phobius"/>
    </source>
</evidence>
<dbReference type="AlphaFoldDB" id="A0AAV2GRG0"/>
<organism evidence="7 8">
    <name type="scientific">Linum trigynum</name>
    <dbReference type="NCBI Taxonomy" id="586398"/>
    <lineage>
        <taxon>Eukaryota</taxon>
        <taxon>Viridiplantae</taxon>
        <taxon>Streptophyta</taxon>
        <taxon>Embryophyta</taxon>
        <taxon>Tracheophyta</taxon>
        <taxon>Spermatophyta</taxon>
        <taxon>Magnoliopsida</taxon>
        <taxon>eudicotyledons</taxon>
        <taxon>Gunneridae</taxon>
        <taxon>Pentapetalae</taxon>
        <taxon>rosids</taxon>
        <taxon>fabids</taxon>
        <taxon>Malpighiales</taxon>
        <taxon>Linaceae</taxon>
        <taxon>Linum</taxon>
    </lineage>
</organism>
<dbReference type="Pfam" id="PF00854">
    <property type="entry name" value="PTR2"/>
    <property type="match status" value="1"/>
</dbReference>
<reference evidence="7 8" key="1">
    <citation type="submission" date="2024-04" db="EMBL/GenBank/DDBJ databases">
        <authorList>
            <person name="Fracassetti M."/>
        </authorList>
    </citation>
    <scope>NUCLEOTIDE SEQUENCE [LARGE SCALE GENOMIC DNA]</scope>
</reference>
<dbReference type="InterPro" id="IPR000109">
    <property type="entry name" value="POT_fam"/>
</dbReference>
<evidence type="ECO:0000313" key="8">
    <source>
        <dbReference type="Proteomes" id="UP001497516"/>
    </source>
</evidence>